<name>A0A315ZYX4_9FIRM</name>
<protein>
    <submittedName>
        <fullName evidence="5">Carbohydrate ABC transporter substrate-binding protein, CUT1 family</fullName>
    </submittedName>
</protein>
<dbReference type="GO" id="GO:1901982">
    <property type="term" value="F:maltose binding"/>
    <property type="evidence" value="ECO:0007669"/>
    <property type="project" value="TreeGrafter"/>
</dbReference>
<dbReference type="GO" id="GO:0042956">
    <property type="term" value="P:maltodextrin transmembrane transport"/>
    <property type="evidence" value="ECO:0007669"/>
    <property type="project" value="TreeGrafter"/>
</dbReference>
<evidence type="ECO:0000313" key="6">
    <source>
        <dbReference type="Proteomes" id="UP000254051"/>
    </source>
</evidence>
<keyword evidence="2" id="KW-0813">Transport</keyword>
<evidence type="ECO:0000313" key="5">
    <source>
        <dbReference type="EMBL" id="SUQ13867.1"/>
    </source>
</evidence>
<dbReference type="Pfam" id="PF13416">
    <property type="entry name" value="SBP_bac_8"/>
    <property type="match status" value="1"/>
</dbReference>
<evidence type="ECO:0000256" key="4">
    <source>
        <dbReference type="SAM" id="SignalP"/>
    </source>
</evidence>
<dbReference type="OrthoDB" id="362670at2"/>
<evidence type="ECO:0000256" key="3">
    <source>
        <dbReference type="ARBA" id="ARBA00022729"/>
    </source>
</evidence>
<sequence>MRLLRGTLIACCSICLAGCSASYQGGDTRQEDKPKELVLWSYYETEKQKTALDELTEGFNETQKEYHLTWEYHGPTTEFNKGLAIGITQNQLPDMVLIDNPDMPPYVKMNKFEDITEAVEEMEDLDKYFPNAMESVKYGGRYYGFPFCVNNVALIYNEDILRQEGVDVPRNWEELERAAGELTRQDRYGFAMSAISGEQSAFQFSTFLLTSGDDFKNAGGEGTLRAFQLIQNMVEKGSMPRECINWSQNDVARTFITGECAMMENGPWVFPALDEAGINYGVADFPMDQRNMGVLGGENLAVLKGKNVEGSIAFLKYYSQVETMLNTNLRANSLPPREDVAEMYLKVKPKYEVILSQVKECISRTSCPDWAKLSDQLSDAQYQVITGESTPEEVCARIREVMDN</sequence>
<accession>A0A315ZYX4</accession>
<dbReference type="Proteomes" id="UP000254051">
    <property type="component" value="Unassembled WGS sequence"/>
</dbReference>
<dbReference type="SUPFAM" id="SSF53850">
    <property type="entry name" value="Periplasmic binding protein-like II"/>
    <property type="match status" value="1"/>
</dbReference>
<evidence type="ECO:0000256" key="2">
    <source>
        <dbReference type="ARBA" id="ARBA00022448"/>
    </source>
</evidence>
<proteinExistence type="inferred from homology"/>
<dbReference type="Gene3D" id="3.40.190.10">
    <property type="entry name" value="Periplasmic binding protein-like II"/>
    <property type="match status" value="1"/>
</dbReference>
<gene>
    <name evidence="5" type="ORF">SAMN05216529_104178</name>
</gene>
<feature type="signal peptide" evidence="4">
    <location>
        <begin position="1"/>
        <end position="17"/>
    </location>
</feature>
<feature type="chain" id="PRO_5043163509" evidence="4">
    <location>
        <begin position="18"/>
        <end position="404"/>
    </location>
</feature>
<dbReference type="EMBL" id="UHJJ01000004">
    <property type="protein sequence ID" value="SUQ13867.1"/>
    <property type="molecule type" value="Genomic_DNA"/>
</dbReference>
<keyword evidence="3 4" id="KW-0732">Signal</keyword>
<dbReference type="GO" id="GO:0055052">
    <property type="term" value="C:ATP-binding cassette (ABC) transporter complex, substrate-binding subunit-containing"/>
    <property type="evidence" value="ECO:0007669"/>
    <property type="project" value="TreeGrafter"/>
</dbReference>
<dbReference type="PANTHER" id="PTHR30061:SF50">
    <property type="entry name" value="MALTOSE_MALTODEXTRIN-BINDING PERIPLASMIC PROTEIN"/>
    <property type="match status" value="1"/>
</dbReference>
<dbReference type="GO" id="GO:0015768">
    <property type="term" value="P:maltose transport"/>
    <property type="evidence" value="ECO:0007669"/>
    <property type="project" value="TreeGrafter"/>
</dbReference>
<reference evidence="6" key="1">
    <citation type="submission" date="2017-07" db="EMBL/GenBank/DDBJ databases">
        <authorList>
            <person name="Varghese N."/>
            <person name="Submissions S."/>
        </authorList>
    </citation>
    <scope>NUCLEOTIDE SEQUENCE [LARGE SCALE GENOMIC DNA]</scope>
    <source>
        <strain evidence="6">NLAE-zl-C134</strain>
    </source>
</reference>
<dbReference type="RefSeq" id="WP_109710182.1">
    <property type="nucleotide sequence ID" value="NZ_QGDS01000004.1"/>
</dbReference>
<dbReference type="PANTHER" id="PTHR30061">
    <property type="entry name" value="MALTOSE-BINDING PERIPLASMIC PROTEIN"/>
    <property type="match status" value="1"/>
</dbReference>
<keyword evidence="6" id="KW-1185">Reference proteome</keyword>
<comment type="similarity">
    <text evidence="1">Belongs to the bacterial solute-binding protein 1 family.</text>
</comment>
<evidence type="ECO:0000256" key="1">
    <source>
        <dbReference type="ARBA" id="ARBA00008520"/>
    </source>
</evidence>
<dbReference type="InterPro" id="IPR006059">
    <property type="entry name" value="SBP"/>
</dbReference>
<organism evidence="5 6">
    <name type="scientific">Faecalicatena contorta</name>
    <dbReference type="NCBI Taxonomy" id="39482"/>
    <lineage>
        <taxon>Bacteria</taxon>
        <taxon>Bacillati</taxon>
        <taxon>Bacillota</taxon>
        <taxon>Clostridia</taxon>
        <taxon>Lachnospirales</taxon>
        <taxon>Lachnospiraceae</taxon>
        <taxon>Faecalicatena</taxon>
    </lineage>
</organism>
<dbReference type="AlphaFoldDB" id="A0A315ZYX4"/>